<evidence type="ECO:0000313" key="1">
    <source>
        <dbReference type="EMBL" id="DAF95502.1"/>
    </source>
</evidence>
<reference evidence="1" key="1">
    <citation type="journal article" date="2021" name="Proc. Natl. Acad. Sci. U.S.A.">
        <title>A Catalog of Tens of Thousands of Viruses from Human Metagenomes Reveals Hidden Associations with Chronic Diseases.</title>
        <authorList>
            <person name="Tisza M.J."/>
            <person name="Buck C.B."/>
        </authorList>
    </citation>
    <scope>NUCLEOTIDE SEQUENCE</scope>
    <source>
        <strain evidence="1">CtCo31</strain>
    </source>
</reference>
<proteinExistence type="predicted"/>
<accession>A0A8S5UM95</accession>
<name>A0A8S5UM95_9CAUD</name>
<protein>
    <submittedName>
        <fullName evidence="1">Uncharacterized protein</fullName>
    </submittedName>
</protein>
<sequence>MEVYQNLSGDHTEGIEIRKEQNLVKLTVVNFNKSVSVYLSEKQIIELYKNLILASMT</sequence>
<dbReference type="EMBL" id="BK016109">
    <property type="protein sequence ID" value="DAF95502.1"/>
    <property type="molecule type" value="Genomic_DNA"/>
</dbReference>
<organism evidence="1">
    <name type="scientific">Myoviridae sp. ctCo31</name>
    <dbReference type="NCBI Taxonomy" id="2825053"/>
    <lineage>
        <taxon>Viruses</taxon>
        <taxon>Duplodnaviria</taxon>
        <taxon>Heunggongvirae</taxon>
        <taxon>Uroviricota</taxon>
        <taxon>Caudoviricetes</taxon>
    </lineage>
</organism>